<evidence type="ECO:0000259" key="11">
    <source>
        <dbReference type="Pfam" id="PF07670"/>
    </source>
</evidence>
<keyword evidence="4 8" id="KW-0812">Transmembrane</keyword>
<reference evidence="12" key="1">
    <citation type="journal article" date="2019" name="G3 (Bethesda)">
        <title>Genome Assemblies of Two Rare Opportunistic Yeast Pathogens: Diutina rugosa (syn. Candida rugosa) and Trichomonascus ciferrii (syn. Candida ciferrii).</title>
        <authorList>
            <person name="Mixao V."/>
            <person name="Saus E."/>
            <person name="Hansen A.P."/>
            <person name="Lass-Florl C."/>
            <person name="Gabaldon T."/>
        </authorList>
    </citation>
    <scope>NUCLEOTIDE SEQUENCE</scope>
    <source>
        <strain evidence="12">CBS 4856</strain>
    </source>
</reference>
<protein>
    <recommendedName>
        <fullName evidence="14">Concentrative nucleoside transporter C-terminal domain-containing protein</fullName>
    </recommendedName>
</protein>
<dbReference type="VEuPathDB" id="FungiDB:TRICI_006014"/>
<keyword evidence="6 8" id="KW-0472">Membrane</keyword>
<evidence type="ECO:0000313" key="13">
    <source>
        <dbReference type="Proteomes" id="UP000761534"/>
    </source>
</evidence>
<feature type="compositionally biased region" description="Polar residues" evidence="7">
    <location>
        <begin position="1"/>
        <end position="12"/>
    </location>
</feature>
<dbReference type="Pfam" id="PF07662">
    <property type="entry name" value="Nucleos_tra2_C"/>
    <property type="match status" value="1"/>
</dbReference>
<evidence type="ECO:0000256" key="1">
    <source>
        <dbReference type="ARBA" id="ARBA00004651"/>
    </source>
</evidence>
<feature type="domain" description="Nucleoside transporter/FeoB GTPase Gate" evidence="11">
    <location>
        <begin position="295"/>
        <end position="393"/>
    </location>
</feature>
<feature type="transmembrane region" description="Helical" evidence="8">
    <location>
        <begin position="588"/>
        <end position="611"/>
    </location>
</feature>
<proteinExistence type="inferred from homology"/>
<evidence type="ECO:0000256" key="6">
    <source>
        <dbReference type="ARBA" id="ARBA00023136"/>
    </source>
</evidence>
<evidence type="ECO:0000256" key="4">
    <source>
        <dbReference type="ARBA" id="ARBA00022692"/>
    </source>
</evidence>
<comment type="subcellular location">
    <subcellularLocation>
        <location evidence="1">Cell membrane</location>
        <topology evidence="1">Multi-pass membrane protein</topology>
    </subcellularLocation>
</comment>
<feature type="compositionally biased region" description="Basic and acidic residues" evidence="7">
    <location>
        <begin position="63"/>
        <end position="78"/>
    </location>
</feature>
<gene>
    <name evidence="12" type="ORF">TRICI_006014</name>
</gene>
<feature type="transmembrane region" description="Helical" evidence="8">
    <location>
        <begin position="370"/>
        <end position="391"/>
    </location>
</feature>
<feature type="transmembrane region" description="Helical" evidence="8">
    <location>
        <begin position="135"/>
        <end position="159"/>
    </location>
</feature>
<dbReference type="InterPro" id="IPR011642">
    <property type="entry name" value="Gate_dom"/>
</dbReference>
<dbReference type="PANTHER" id="PTHR10590:SF4">
    <property type="entry name" value="SOLUTE CARRIER FAMILY 28 MEMBER 3"/>
    <property type="match status" value="1"/>
</dbReference>
<comment type="caution">
    <text evidence="12">The sequence shown here is derived from an EMBL/GenBank/DDBJ whole genome shotgun (WGS) entry which is preliminary data.</text>
</comment>
<feature type="transmembrane region" description="Helical" evidence="8">
    <location>
        <begin position="327"/>
        <end position="350"/>
    </location>
</feature>
<feature type="transmembrane region" description="Helical" evidence="8">
    <location>
        <begin position="451"/>
        <end position="479"/>
    </location>
</feature>
<feature type="compositionally biased region" description="Basic residues" evidence="7">
    <location>
        <begin position="22"/>
        <end position="31"/>
    </location>
</feature>
<sequence>MSSDEQQQQTSDPALDRENQHLHRHAHHASSAHKGLEVHADVGTGPRESSLPPPEDVGAVSGDIKEHEKREPDLEKQGESPVAEVEGRTERRWSVKRFFRRHRWVLPAFFAAFFTAWWVSIVAQDRTRSKWLIPTLLWLAIMIRIVTLFLPAKYVLTALNWVWQRTIVPAVALVPEKLRLPGAALGTLAVVLLGTFVTEEYPGSERADRAVSFFGCIVALAGLWLTSHRRKAIVWHTVITGMLIQYIIALFVLRTKCGYDIFNFISFLARKLLGFAKDGVAFITTDEIANQSYFFFSVLPAVLFFIAFVHILFYWGIMQWIVVKFAYLFFWMMKTSGAEAVVAAASPFIGQGESAVLIKPFIPHLTDAEIHQVMASGFATISGSVLVAYIGMGINPQALISSCVMSIPASLATSKLRYPETEEALTRGQIVVPEDDTQETDNVLHAFSNGAWLGLIIAGCIMCNQLCIIALVALVNALLTWFAGFWGIPHLTIEQILGYIFYPVAFLLGAPRDELYLIAKLIGVKVVQNEFVGYSNLNSPEYAHLSTRGNMLATYALCGFANLGSVATQIAVLGQLAPTRKAEISRLVISALITGCISTLLSAAVAGMTMADMSPFAKN</sequence>
<dbReference type="GO" id="GO:0005337">
    <property type="term" value="F:nucleoside transmembrane transporter activity"/>
    <property type="evidence" value="ECO:0007669"/>
    <property type="project" value="InterPro"/>
</dbReference>
<feature type="domain" description="Concentrative nucleoside transporter C-terminal" evidence="10">
    <location>
        <begin position="399"/>
        <end position="607"/>
    </location>
</feature>
<dbReference type="InterPro" id="IPR002668">
    <property type="entry name" value="CNT_N_dom"/>
</dbReference>
<feature type="domain" description="Concentrative nucleoside transporter N-terminal" evidence="9">
    <location>
        <begin position="214"/>
        <end position="285"/>
    </location>
</feature>
<dbReference type="OrthoDB" id="6075923at2759"/>
<dbReference type="Pfam" id="PF01773">
    <property type="entry name" value="Nucleos_tra2_N"/>
    <property type="match status" value="1"/>
</dbReference>
<feature type="transmembrane region" description="Helical" evidence="8">
    <location>
        <begin position="552"/>
        <end position="576"/>
    </location>
</feature>
<evidence type="ECO:0000256" key="8">
    <source>
        <dbReference type="SAM" id="Phobius"/>
    </source>
</evidence>
<feature type="region of interest" description="Disordered" evidence="7">
    <location>
        <begin position="1"/>
        <end position="85"/>
    </location>
</feature>
<dbReference type="PANTHER" id="PTHR10590">
    <property type="entry name" value="SODIUM/NUCLEOSIDE COTRANSPORTER"/>
    <property type="match status" value="1"/>
</dbReference>
<dbReference type="EMBL" id="SWFS01000481">
    <property type="protein sequence ID" value="KAA8901768.1"/>
    <property type="molecule type" value="Genomic_DNA"/>
</dbReference>
<keyword evidence="13" id="KW-1185">Reference proteome</keyword>
<evidence type="ECO:0000256" key="5">
    <source>
        <dbReference type="ARBA" id="ARBA00022989"/>
    </source>
</evidence>
<feature type="transmembrane region" description="Helical" evidence="8">
    <location>
        <begin position="180"/>
        <end position="198"/>
    </location>
</feature>
<dbReference type="AlphaFoldDB" id="A0A642UMR0"/>
<feature type="transmembrane region" description="Helical" evidence="8">
    <location>
        <begin position="233"/>
        <end position="253"/>
    </location>
</feature>
<dbReference type="GO" id="GO:0005886">
    <property type="term" value="C:plasma membrane"/>
    <property type="evidence" value="ECO:0007669"/>
    <property type="project" value="UniProtKB-SubCell"/>
</dbReference>
<dbReference type="Pfam" id="PF07670">
    <property type="entry name" value="Gate"/>
    <property type="match status" value="1"/>
</dbReference>
<evidence type="ECO:0000259" key="9">
    <source>
        <dbReference type="Pfam" id="PF01773"/>
    </source>
</evidence>
<feature type="transmembrane region" description="Helical" evidence="8">
    <location>
        <begin position="210"/>
        <end position="226"/>
    </location>
</feature>
<evidence type="ECO:0000313" key="12">
    <source>
        <dbReference type="EMBL" id="KAA8901768.1"/>
    </source>
</evidence>
<evidence type="ECO:0000256" key="7">
    <source>
        <dbReference type="SAM" id="MobiDB-lite"/>
    </source>
</evidence>
<dbReference type="InterPro" id="IPR011657">
    <property type="entry name" value="CNT_C_dom"/>
</dbReference>
<evidence type="ECO:0000256" key="2">
    <source>
        <dbReference type="ARBA" id="ARBA00009033"/>
    </source>
</evidence>
<feature type="transmembrane region" description="Helical" evidence="8">
    <location>
        <begin position="104"/>
        <end position="123"/>
    </location>
</feature>
<evidence type="ECO:0000256" key="3">
    <source>
        <dbReference type="ARBA" id="ARBA00022475"/>
    </source>
</evidence>
<feature type="transmembrane region" description="Helical" evidence="8">
    <location>
        <begin position="293"/>
        <end position="315"/>
    </location>
</feature>
<accession>A0A642UMR0</accession>
<keyword evidence="5 8" id="KW-1133">Transmembrane helix</keyword>
<keyword evidence="3" id="KW-1003">Cell membrane</keyword>
<dbReference type="Proteomes" id="UP000761534">
    <property type="component" value="Unassembled WGS sequence"/>
</dbReference>
<organism evidence="12 13">
    <name type="scientific">Trichomonascus ciferrii</name>
    <dbReference type="NCBI Taxonomy" id="44093"/>
    <lineage>
        <taxon>Eukaryota</taxon>
        <taxon>Fungi</taxon>
        <taxon>Dikarya</taxon>
        <taxon>Ascomycota</taxon>
        <taxon>Saccharomycotina</taxon>
        <taxon>Dipodascomycetes</taxon>
        <taxon>Dipodascales</taxon>
        <taxon>Trichomonascaceae</taxon>
        <taxon>Trichomonascus</taxon>
        <taxon>Trichomonascus ciferrii complex</taxon>
    </lineage>
</organism>
<dbReference type="GO" id="GO:0015293">
    <property type="term" value="F:symporter activity"/>
    <property type="evidence" value="ECO:0007669"/>
    <property type="project" value="TreeGrafter"/>
</dbReference>
<comment type="similarity">
    <text evidence="2">Belongs to the concentrative nucleoside transporter (CNT) (TC 2.A.41) family.</text>
</comment>
<dbReference type="InterPro" id="IPR008276">
    <property type="entry name" value="C_nuclsd_transpt"/>
</dbReference>
<name>A0A642UMR0_9ASCO</name>
<evidence type="ECO:0008006" key="14">
    <source>
        <dbReference type="Google" id="ProtNLM"/>
    </source>
</evidence>
<evidence type="ECO:0000259" key="10">
    <source>
        <dbReference type="Pfam" id="PF07662"/>
    </source>
</evidence>